<dbReference type="EMBL" id="CP095749">
    <property type="protein sequence ID" value="WEB44516.1"/>
    <property type="molecule type" value="Genomic_DNA"/>
</dbReference>
<accession>A0ABY8ALN2</accession>
<keyword evidence="3" id="KW-1185">Reference proteome</keyword>
<dbReference type="InterPro" id="IPR045155">
    <property type="entry name" value="Beta-lactam_cat"/>
</dbReference>
<feature type="domain" description="Beta-lactamase class A catalytic" evidence="1">
    <location>
        <begin position="38"/>
        <end position="282"/>
    </location>
</feature>
<gene>
    <name evidence="2" type="ORF">MOV08_38015</name>
</gene>
<dbReference type="PANTHER" id="PTHR35333">
    <property type="entry name" value="BETA-LACTAMASE"/>
    <property type="match status" value="1"/>
</dbReference>
<dbReference type="Pfam" id="PF13354">
    <property type="entry name" value="Beta-lactamase2"/>
    <property type="match status" value="1"/>
</dbReference>
<evidence type="ECO:0000313" key="3">
    <source>
        <dbReference type="Proteomes" id="UP001218629"/>
    </source>
</evidence>
<reference evidence="2 3" key="1">
    <citation type="submission" date="2022-03" db="EMBL/GenBank/DDBJ databases">
        <title>Streptomyces yunnanensis P86,complete genome.</title>
        <authorList>
            <person name="Chen S."/>
            <person name="Zhang Q."/>
        </authorList>
    </citation>
    <scope>NUCLEOTIDE SEQUENCE [LARGE SCALE GENOMIC DNA]</scope>
    <source>
        <strain evidence="2 3">P86</strain>
    </source>
</reference>
<dbReference type="PANTHER" id="PTHR35333:SF3">
    <property type="entry name" value="BETA-LACTAMASE-TYPE TRANSPEPTIDASE FOLD CONTAINING PROTEIN"/>
    <property type="match status" value="1"/>
</dbReference>
<dbReference type="Gene3D" id="3.40.710.10">
    <property type="entry name" value="DD-peptidase/beta-lactamase superfamily"/>
    <property type="match status" value="1"/>
</dbReference>
<evidence type="ECO:0000259" key="1">
    <source>
        <dbReference type="Pfam" id="PF13354"/>
    </source>
</evidence>
<keyword evidence="2" id="KW-0378">Hydrolase</keyword>
<proteinExistence type="predicted"/>
<evidence type="ECO:0000313" key="2">
    <source>
        <dbReference type="EMBL" id="WEB44516.1"/>
    </source>
</evidence>
<protein>
    <submittedName>
        <fullName evidence="2">Class A beta-lactamase-related serine hydrolase</fullName>
    </submittedName>
</protein>
<dbReference type="Proteomes" id="UP001218629">
    <property type="component" value="Chromosome"/>
</dbReference>
<dbReference type="SUPFAM" id="SSF56601">
    <property type="entry name" value="beta-lactamase/transpeptidase-like"/>
    <property type="match status" value="1"/>
</dbReference>
<sequence>MSARRTPGPACVADDADLFDVAEAIAAEWAALGVRGAFLARHIDTGEQLGFDVEESVPLASVAKVPLALVTLDRIATGELDAARPVLVDPATSSVGPTGLAAFRHPATVAVGDLLLLMLSVSDNAAADTLFGLVPAEEVDARLRAWGCTGIRLRHRLNRMYECAAGAAGNDFSLALELAIRDDRSGRHTIETLDPARANVGTATGLVDLLQRVWRDDIAHPDATAELRRVMGHQVFTHRLAGELRADTLRVSGKTGTFLHLRHEIGVVESEVGDRVAMAALTRSDRRANLAPDIDLVIGTSARLAFEALRR</sequence>
<dbReference type="InterPro" id="IPR012338">
    <property type="entry name" value="Beta-lactam/transpept-like"/>
</dbReference>
<dbReference type="RefSeq" id="WP_275310669.1">
    <property type="nucleotide sequence ID" value="NZ_CP095749.1"/>
</dbReference>
<dbReference type="InterPro" id="IPR000871">
    <property type="entry name" value="Beta-lactam_class-A"/>
</dbReference>
<organism evidence="2 3">
    <name type="scientific">Streptomyces yunnanensis</name>
    <dbReference type="NCBI Taxonomy" id="156453"/>
    <lineage>
        <taxon>Bacteria</taxon>
        <taxon>Bacillati</taxon>
        <taxon>Actinomycetota</taxon>
        <taxon>Actinomycetes</taxon>
        <taxon>Kitasatosporales</taxon>
        <taxon>Streptomycetaceae</taxon>
        <taxon>Streptomyces</taxon>
    </lineage>
</organism>
<dbReference type="GO" id="GO:0016787">
    <property type="term" value="F:hydrolase activity"/>
    <property type="evidence" value="ECO:0007669"/>
    <property type="project" value="UniProtKB-KW"/>
</dbReference>
<name>A0ABY8ALN2_9ACTN</name>